<evidence type="ECO:0000256" key="5">
    <source>
        <dbReference type="SAM" id="MobiDB-lite"/>
    </source>
</evidence>
<proteinExistence type="predicted"/>
<dbReference type="InterPro" id="IPR006260">
    <property type="entry name" value="TonB/TolA_C"/>
</dbReference>
<evidence type="ECO:0000256" key="4">
    <source>
        <dbReference type="ARBA" id="ARBA00023136"/>
    </source>
</evidence>
<keyword evidence="4" id="KW-0472">Membrane</keyword>
<organism evidence="7">
    <name type="scientific">Rhodothermus marinus</name>
    <name type="common">Rhodothermus obamensis</name>
    <dbReference type="NCBI Taxonomy" id="29549"/>
    <lineage>
        <taxon>Bacteria</taxon>
        <taxon>Pseudomonadati</taxon>
        <taxon>Rhodothermota</taxon>
        <taxon>Rhodothermia</taxon>
        <taxon>Rhodothermales</taxon>
        <taxon>Rhodothermaceae</taxon>
        <taxon>Rhodothermus</taxon>
    </lineage>
</organism>
<feature type="compositionally biased region" description="Basic and acidic residues" evidence="5">
    <location>
        <begin position="100"/>
        <end position="114"/>
    </location>
</feature>
<dbReference type="GO" id="GO:0055085">
    <property type="term" value="P:transmembrane transport"/>
    <property type="evidence" value="ECO:0007669"/>
    <property type="project" value="InterPro"/>
</dbReference>
<accession>A0A7V2B0X7</accession>
<dbReference type="SUPFAM" id="SSF74653">
    <property type="entry name" value="TolA/TonB C-terminal domain"/>
    <property type="match status" value="1"/>
</dbReference>
<comment type="caution">
    <text evidence="7">The sequence shown here is derived from an EMBL/GenBank/DDBJ whole genome shotgun (WGS) entry which is preliminary data.</text>
</comment>
<reference evidence="7" key="1">
    <citation type="journal article" date="2020" name="mSystems">
        <title>Genome- and Community-Level Interaction Insights into Carbon Utilization and Element Cycling Functions of Hydrothermarchaeota in Hydrothermal Sediment.</title>
        <authorList>
            <person name="Zhou Z."/>
            <person name="Liu Y."/>
            <person name="Xu W."/>
            <person name="Pan J."/>
            <person name="Luo Z.H."/>
            <person name="Li M."/>
        </authorList>
    </citation>
    <scope>NUCLEOTIDE SEQUENCE [LARGE SCALE GENOMIC DNA]</scope>
    <source>
        <strain evidence="7">SpSt-143</strain>
    </source>
</reference>
<name>A0A7V2B0X7_RHOMR</name>
<evidence type="ECO:0000256" key="1">
    <source>
        <dbReference type="ARBA" id="ARBA00004167"/>
    </source>
</evidence>
<dbReference type="Pfam" id="PF03544">
    <property type="entry name" value="TonB_C"/>
    <property type="match status" value="1"/>
</dbReference>
<comment type="subcellular location">
    <subcellularLocation>
        <location evidence="1">Membrane</location>
        <topology evidence="1">Single-pass membrane protein</topology>
    </subcellularLocation>
</comment>
<feature type="compositionally biased region" description="Low complexity" evidence="5">
    <location>
        <begin position="144"/>
        <end position="161"/>
    </location>
</feature>
<evidence type="ECO:0000256" key="3">
    <source>
        <dbReference type="ARBA" id="ARBA00022989"/>
    </source>
</evidence>
<sequence length="252" mass="27664">MKRAKSSDWIGLTTSLVVHALVLLLLAFTSVQLNPALPLGFIEVELGPWAEGRPVQRSEQPRPNEAAPQPQPETPRPEEAALPERARPVELPRQAQPVQDEDRLQEPEETKVAPERQNNPAEVKKPEPSEAARPVTPQGGGQAEGTAGAATGRQGQGQQDQRSAPYLIEGLDRALVQAPLPVYAEKVNATIRVRIVVDPQGRIIQRIPLIKANPALEKAVMDALERWRFNPLPPGVPPENQTGVITFHFRLE</sequence>
<feature type="compositionally biased region" description="Basic and acidic residues" evidence="5">
    <location>
        <begin position="75"/>
        <end position="90"/>
    </location>
</feature>
<dbReference type="GO" id="GO:0016020">
    <property type="term" value="C:membrane"/>
    <property type="evidence" value="ECO:0007669"/>
    <property type="project" value="UniProtKB-SubCell"/>
</dbReference>
<feature type="region of interest" description="Disordered" evidence="5">
    <location>
        <begin position="54"/>
        <end position="161"/>
    </location>
</feature>
<evidence type="ECO:0000259" key="6">
    <source>
        <dbReference type="Pfam" id="PF03544"/>
    </source>
</evidence>
<feature type="domain" description="TonB C-terminal" evidence="6">
    <location>
        <begin position="187"/>
        <end position="251"/>
    </location>
</feature>
<dbReference type="Gene3D" id="3.30.2420.10">
    <property type="entry name" value="TonB"/>
    <property type="match status" value="1"/>
</dbReference>
<dbReference type="EMBL" id="DSGB01000005">
    <property type="protein sequence ID" value="HER96287.1"/>
    <property type="molecule type" value="Genomic_DNA"/>
</dbReference>
<protein>
    <submittedName>
        <fullName evidence="7">TonB family protein</fullName>
    </submittedName>
</protein>
<evidence type="ECO:0000256" key="2">
    <source>
        <dbReference type="ARBA" id="ARBA00022692"/>
    </source>
</evidence>
<keyword evidence="2" id="KW-0812">Transmembrane</keyword>
<dbReference type="NCBIfam" id="TIGR01352">
    <property type="entry name" value="tonB_Cterm"/>
    <property type="match status" value="1"/>
</dbReference>
<dbReference type="InterPro" id="IPR037682">
    <property type="entry name" value="TonB_C"/>
</dbReference>
<gene>
    <name evidence="7" type="ORF">ENO59_07190</name>
</gene>
<dbReference type="AlphaFoldDB" id="A0A7V2B0X7"/>
<evidence type="ECO:0000313" key="7">
    <source>
        <dbReference type="EMBL" id="HER96287.1"/>
    </source>
</evidence>
<keyword evidence="3" id="KW-1133">Transmembrane helix</keyword>